<dbReference type="Proteomes" id="UP000266313">
    <property type="component" value="Chromosome"/>
</dbReference>
<dbReference type="InterPro" id="IPR001296">
    <property type="entry name" value="Glyco_trans_1"/>
</dbReference>
<dbReference type="KEGG" id="mmai:sS8_2896"/>
<dbReference type="Pfam" id="PF00534">
    <property type="entry name" value="Glycos_transf_1"/>
    <property type="match status" value="1"/>
</dbReference>
<accession>A0A250KV34</accession>
<keyword evidence="3" id="KW-1185">Reference proteome</keyword>
<dbReference type="GO" id="GO:0016757">
    <property type="term" value="F:glycosyltransferase activity"/>
    <property type="evidence" value="ECO:0007669"/>
    <property type="project" value="InterPro"/>
</dbReference>
<dbReference type="InterPro" id="IPR050194">
    <property type="entry name" value="Glycosyltransferase_grp1"/>
</dbReference>
<name>A0A250KV34_9GAMM</name>
<dbReference type="Gene3D" id="3.40.50.2000">
    <property type="entry name" value="Glycogen Phosphorylase B"/>
    <property type="match status" value="2"/>
</dbReference>
<dbReference type="CDD" id="cd03801">
    <property type="entry name" value="GT4_PimA-like"/>
    <property type="match status" value="1"/>
</dbReference>
<evidence type="ECO:0000313" key="3">
    <source>
        <dbReference type="Proteomes" id="UP000266313"/>
    </source>
</evidence>
<organism evidence="2 3">
    <name type="scientific">Methylocaldum marinum</name>
    <dbReference type="NCBI Taxonomy" id="1432792"/>
    <lineage>
        <taxon>Bacteria</taxon>
        <taxon>Pseudomonadati</taxon>
        <taxon>Pseudomonadota</taxon>
        <taxon>Gammaproteobacteria</taxon>
        <taxon>Methylococcales</taxon>
        <taxon>Methylococcaceae</taxon>
        <taxon>Methylocaldum</taxon>
    </lineage>
</organism>
<dbReference type="EMBL" id="AP017928">
    <property type="protein sequence ID" value="BBA34841.1"/>
    <property type="molecule type" value="Genomic_DNA"/>
</dbReference>
<dbReference type="OrthoDB" id="5290958at2"/>
<dbReference type="SUPFAM" id="SSF53756">
    <property type="entry name" value="UDP-Glycosyltransferase/glycogen phosphorylase"/>
    <property type="match status" value="1"/>
</dbReference>
<feature type="domain" description="Glycosyl transferase family 1" evidence="1">
    <location>
        <begin position="211"/>
        <end position="371"/>
    </location>
</feature>
<proteinExistence type="predicted"/>
<protein>
    <submittedName>
        <fullName evidence="2">Glycosyl transferase group 1</fullName>
    </submittedName>
</protein>
<dbReference type="AlphaFoldDB" id="A0A250KV34"/>
<dbReference type="PANTHER" id="PTHR45947">
    <property type="entry name" value="SULFOQUINOVOSYL TRANSFERASE SQD2"/>
    <property type="match status" value="1"/>
</dbReference>
<dbReference type="RefSeq" id="WP_119630161.1">
    <property type="nucleotide sequence ID" value="NZ_AP017928.1"/>
</dbReference>
<reference evidence="2 3" key="1">
    <citation type="submission" date="2016-12" db="EMBL/GenBank/DDBJ databases">
        <title>Genome sequencing of Methylocaldum marinum.</title>
        <authorList>
            <person name="Takeuchi M."/>
            <person name="Kamagata Y."/>
            <person name="Hiraoka S."/>
            <person name="Oshima K."/>
            <person name="Hattori M."/>
            <person name="Iwasaki W."/>
        </authorList>
    </citation>
    <scope>NUCLEOTIDE SEQUENCE [LARGE SCALE GENOMIC DNA]</scope>
    <source>
        <strain evidence="2 3">S8</strain>
    </source>
</reference>
<evidence type="ECO:0000313" key="2">
    <source>
        <dbReference type="EMBL" id="BBA34841.1"/>
    </source>
</evidence>
<sequence length="402" mass="45643">MKLAVFVDQVFWFDGEHYSTDAAFVKFVTAFESCFEKIVFCGRLSGERRREKYVLDPRKTEVCALPFYKNLYALGKVGLSVIPETFRILARESETWDLVWLCVPNPLALLYVYLCKRKQIPFFMMVRGNLVRDVRYRSRGLMGMTALAAAGFLQNRFQALARRHVTFAIGEEMYRQYKKADTSPVFRGICSLISERDVELSRVLRGTIDPKPRKPVLLSVLRLEPEKGGQYLIEAVRLLVEDKRLEFELHLVGSGRMENALRSQVSRMGLEAYIQFHGYVPFGAELLALYRSASAFILPSLTEGVPQVLIEAMACGVPVIATKVGGVPQLLKDEVNGLLVEPAQPAQICNAVFRLLDDEPLRTRLVENGYQTGFKHTLENERNRILTVLKQFGLLRPAQAEP</sequence>
<gene>
    <name evidence="2" type="ORF">sS8_2896</name>
</gene>
<keyword evidence="2" id="KW-0808">Transferase</keyword>
<evidence type="ECO:0000259" key="1">
    <source>
        <dbReference type="Pfam" id="PF00534"/>
    </source>
</evidence>
<dbReference type="PANTHER" id="PTHR45947:SF3">
    <property type="entry name" value="SULFOQUINOVOSYL TRANSFERASE SQD2"/>
    <property type="match status" value="1"/>
</dbReference>